<proteinExistence type="predicted"/>
<protein>
    <submittedName>
        <fullName evidence="1">Uncharacterized protein</fullName>
    </submittedName>
</protein>
<dbReference type="AlphaFoldDB" id="A0A023DEH9"/>
<comment type="caution">
    <text evidence="1">The sequence shown here is derived from an EMBL/GenBank/DDBJ whole genome shotgun (WGS) entry which is preliminary data.</text>
</comment>
<reference evidence="1 2" key="1">
    <citation type="submission" date="2014-04" db="EMBL/GenBank/DDBJ databases">
        <title>Whole genome shotgun sequence of Geobacillus caldoxylosilyticus NBRC 107762.</title>
        <authorList>
            <person name="Hosoyama A."/>
            <person name="Hosoyama Y."/>
            <person name="Katano-Makiyama Y."/>
            <person name="Tsuchikane K."/>
            <person name="Ohji S."/>
            <person name="Ichikawa N."/>
            <person name="Yamazoe A."/>
            <person name="Fujita N."/>
        </authorList>
    </citation>
    <scope>NUCLEOTIDE SEQUENCE [LARGE SCALE GENOMIC DNA]</scope>
    <source>
        <strain evidence="1 2">NBRC 107762</strain>
    </source>
</reference>
<gene>
    <name evidence="1" type="ORF">GCA01S_024_00025</name>
</gene>
<dbReference type="Proteomes" id="UP000023561">
    <property type="component" value="Unassembled WGS sequence"/>
</dbReference>
<dbReference type="EMBL" id="BAWO01000024">
    <property type="protein sequence ID" value="GAJ39638.1"/>
    <property type="molecule type" value="Genomic_DNA"/>
</dbReference>
<evidence type="ECO:0000313" key="2">
    <source>
        <dbReference type="Proteomes" id="UP000023561"/>
    </source>
</evidence>
<evidence type="ECO:0000313" key="1">
    <source>
        <dbReference type="EMBL" id="GAJ39638.1"/>
    </source>
</evidence>
<organism evidence="1 2">
    <name type="scientific">Parageobacillus caldoxylosilyticus NBRC 107762</name>
    <dbReference type="NCBI Taxonomy" id="1220594"/>
    <lineage>
        <taxon>Bacteria</taxon>
        <taxon>Bacillati</taxon>
        <taxon>Bacillota</taxon>
        <taxon>Bacilli</taxon>
        <taxon>Bacillales</taxon>
        <taxon>Anoxybacillaceae</taxon>
        <taxon>Saccharococcus</taxon>
    </lineage>
</organism>
<accession>A0A023DEH9</accession>
<keyword evidence="2" id="KW-1185">Reference proteome</keyword>
<name>A0A023DEH9_9BACL</name>
<sequence length="82" mass="9482">MLKLGNKEAMCRQYLMPDRGTLAKSVFEDAKVCMVINALREWHKDVLWNRMKNGNLQTGSSDMYSFHFRDQKEIGSGILLKS</sequence>
<dbReference type="Gene3D" id="3.20.20.140">
    <property type="entry name" value="Metal-dependent hydrolases"/>
    <property type="match status" value="1"/>
</dbReference>